<dbReference type="InterPro" id="IPR048279">
    <property type="entry name" value="MdtK-like"/>
</dbReference>
<dbReference type="PANTHER" id="PTHR42925">
    <property type="entry name" value="MULTIDRUG AND TOXIN EFFLUX PROTEIN MATE FAMILY"/>
    <property type="match status" value="1"/>
</dbReference>
<evidence type="ECO:0000256" key="7">
    <source>
        <dbReference type="SAM" id="Phobius"/>
    </source>
</evidence>
<evidence type="ECO:0000256" key="5">
    <source>
        <dbReference type="ARBA" id="ARBA00022989"/>
    </source>
</evidence>
<feature type="transmembrane region" description="Helical" evidence="7">
    <location>
        <begin position="347"/>
        <end position="366"/>
    </location>
</feature>
<keyword evidence="2" id="KW-0813">Transport</keyword>
<comment type="caution">
    <text evidence="8">The sequence shown here is derived from an EMBL/GenBank/DDBJ whole genome shotgun (WGS) entry which is preliminary data.</text>
</comment>
<evidence type="ECO:0000313" key="8">
    <source>
        <dbReference type="EMBL" id="MBB6674747.1"/>
    </source>
</evidence>
<feature type="transmembrane region" description="Helical" evidence="7">
    <location>
        <begin position="230"/>
        <end position="247"/>
    </location>
</feature>
<dbReference type="CDD" id="cd13134">
    <property type="entry name" value="MATE_like_8"/>
    <property type="match status" value="1"/>
</dbReference>
<evidence type="ECO:0000256" key="3">
    <source>
        <dbReference type="ARBA" id="ARBA00022475"/>
    </source>
</evidence>
<keyword evidence="5 7" id="KW-1133">Transmembrane helix</keyword>
<feature type="transmembrane region" description="Helical" evidence="7">
    <location>
        <begin position="267"/>
        <end position="292"/>
    </location>
</feature>
<dbReference type="Proteomes" id="UP000547209">
    <property type="component" value="Unassembled WGS sequence"/>
</dbReference>
<dbReference type="EMBL" id="JACJVP010000053">
    <property type="protein sequence ID" value="MBB6674747.1"/>
    <property type="molecule type" value="Genomic_DNA"/>
</dbReference>
<dbReference type="InterPro" id="IPR002528">
    <property type="entry name" value="MATE_fam"/>
</dbReference>
<feature type="transmembrane region" description="Helical" evidence="7">
    <location>
        <begin position="190"/>
        <end position="210"/>
    </location>
</feature>
<feature type="transmembrane region" description="Helical" evidence="7">
    <location>
        <begin position="441"/>
        <end position="463"/>
    </location>
</feature>
<evidence type="ECO:0000313" key="9">
    <source>
        <dbReference type="Proteomes" id="UP000547209"/>
    </source>
</evidence>
<dbReference type="PIRSF" id="PIRSF006603">
    <property type="entry name" value="DinF"/>
    <property type="match status" value="1"/>
</dbReference>
<dbReference type="InterPro" id="IPR047135">
    <property type="entry name" value="YsiQ"/>
</dbReference>
<dbReference type="AlphaFoldDB" id="A0A7X0RW33"/>
<sequence length="496" mass="53946">MPISIASIICSDHDIREGPIAQTSRGTGRVSIVKADTNKYGLWTLAWPIFIEVFLQALLGTADTIMVSRISDDAVAVVGLAGQLFNALTTLFMTISGGAGILIAQRLGAKRGEDARTIAIMAVTISTAIGLAISAVLYTMPVPLARALHVSDELMPLWNTYVAYFGGGMFLTAMIASLSTSIRNTGNTRAPMFVGIGMNALHIFLNYLFIFGSFGMPKLGLAGVTISGNVSRLLAVLVLLYMFLFVFERRIRIRDFWIWSTGMFKEILRIGWPLGVNMSCWVFSQLAIYSYLAQLGAKELAARTYMNTLESFCFMLGYAFALAVQIQIAHLYGAGKTREAYRGAYRALYIGLTVVTANAFLLYLLGHQLLGMFTSDREIVAMGVSLLALNLLLQPCKMLNMAIGNSLNAVGDTRYTMYTAIGSMSLVAAGCSYWLGIGLGWGLIGIYCCMIADEMIRGLLVLVRWRGQKFLRKAEASGGETAASSRNRQEGVPVSV</sequence>
<proteinExistence type="predicted"/>
<comment type="subcellular location">
    <subcellularLocation>
        <location evidence="1">Cell membrane</location>
        <topology evidence="1">Multi-pass membrane protein</topology>
    </subcellularLocation>
</comment>
<feature type="transmembrane region" description="Helical" evidence="7">
    <location>
        <begin position="312"/>
        <end position="335"/>
    </location>
</feature>
<feature type="transmembrane region" description="Helical" evidence="7">
    <location>
        <begin position="115"/>
        <end position="138"/>
    </location>
</feature>
<evidence type="ECO:0000256" key="4">
    <source>
        <dbReference type="ARBA" id="ARBA00022692"/>
    </source>
</evidence>
<protein>
    <submittedName>
        <fullName evidence="8">MATE family efflux transporter</fullName>
    </submittedName>
</protein>
<organism evidence="8 9">
    <name type="scientific">Cohnella nanjingensis</name>
    <dbReference type="NCBI Taxonomy" id="1387779"/>
    <lineage>
        <taxon>Bacteria</taxon>
        <taxon>Bacillati</taxon>
        <taxon>Bacillota</taxon>
        <taxon>Bacilli</taxon>
        <taxon>Bacillales</taxon>
        <taxon>Paenibacillaceae</taxon>
        <taxon>Cohnella</taxon>
    </lineage>
</organism>
<gene>
    <name evidence="8" type="ORF">H7C19_29110</name>
</gene>
<evidence type="ECO:0000256" key="6">
    <source>
        <dbReference type="ARBA" id="ARBA00023136"/>
    </source>
</evidence>
<feature type="transmembrane region" description="Helical" evidence="7">
    <location>
        <begin position="74"/>
        <end position="103"/>
    </location>
</feature>
<dbReference type="NCBIfam" id="TIGR00797">
    <property type="entry name" value="matE"/>
    <property type="match status" value="1"/>
</dbReference>
<keyword evidence="4 7" id="KW-0812">Transmembrane</keyword>
<feature type="transmembrane region" description="Helical" evidence="7">
    <location>
        <begin position="40"/>
        <end position="62"/>
    </location>
</feature>
<reference evidence="8 9" key="1">
    <citation type="submission" date="2020-08" db="EMBL/GenBank/DDBJ databases">
        <title>Cohnella phylogeny.</title>
        <authorList>
            <person name="Dunlap C."/>
        </authorList>
    </citation>
    <scope>NUCLEOTIDE SEQUENCE [LARGE SCALE GENOMIC DNA]</scope>
    <source>
        <strain evidence="8 9">DSM 28246</strain>
    </source>
</reference>
<evidence type="ECO:0000256" key="2">
    <source>
        <dbReference type="ARBA" id="ARBA00022448"/>
    </source>
</evidence>
<keyword evidence="6 7" id="KW-0472">Membrane</keyword>
<evidence type="ECO:0000256" key="1">
    <source>
        <dbReference type="ARBA" id="ARBA00004651"/>
    </source>
</evidence>
<keyword evidence="3" id="KW-1003">Cell membrane</keyword>
<dbReference type="GO" id="GO:0042910">
    <property type="term" value="F:xenobiotic transmembrane transporter activity"/>
    <property type="evidence" value="ECO:0007669"/>
    <property type="project" value="InterPro"/>
</dbReference>
<feature type="transmembrane region" description="Helical" evidence="7">
    <location>
        <begin position="415"/>
        <end position="435"/>
    </location>
</feature>
<keyword evidence="9" id="KW-1185">Reference proteome</keyword>
<feature type="transmembrane region" description="Helical" evidence="7">
    <location>
        <begin position="158"/>
        <end position="178"/>
    </location>
</feature>
<name>A0A7X0RW33_9BACL</name>
<dbReference type="GO" id="GO:0005886">
    <property type="term" value="C:plasma membrane"/>
    <property type="evidence" value="ECO:0007669"/>
    <property type="project" value="UniProtKB-SubCell"/>
</dbReference>
<dbReference type="GO" id="GO:0015297">
    <property type="term" value="F:antiporter activity"/>
    <property type="evidence" value="ECO:0007669"/>
    <property type="project" value="InterPro"/>
</dbReference>
<feature type="transmembrane region" description="Helical" evidence="7">
    <location>
        <begin position="378"/>
        <end position="394"/>
    </location>
</feature>
<dbReference type="PANTHER" id="PTHR42925:SF2">
    <property type="entry name" value="NA+ DRIVEN MULTIDRUG EFFLUX PUMP"/>
    <property type="match status" value="1"/>
</dbReference>
<accession>A0A7X0RW33</accession>
<dbReference type="Pfam" id="PF01554">
    <property type="entry name" value="MatE"/>
    <property type="match status" value="2"/>
</dbReference>